<evidence type="ECO:0000313" key="4">
    <source>
        <dbReference type="EMBL" id="TDP82469.1"/>
    </source>
</evidence>
<dbReference type="RefSeq" id="WP_126539286.1">
    <property type="nucleotide sequence ID" value="NZ_BSPM01000007.1"/>
</dbReference>
<keyword evidence="5" id="KW-1185">Reference proteome</keyword>
<dbReference type="Pfam" id="PF01066">
    <property type="entry name" value="CDP-OH_P_transf"/>
    <property type="match status" value="1"/>
</dbReference>
<dbReference type="GO" id="GO:0016780">
    <property type="term" value="F:phosphotransferase activity, for other substituted phosphate groups"/>
    <property type="evidence" value="ECO:0007669"/>
    <property type="project" value="InterPro"/>
</dbReference>
<sequence length="209" mass="20845">MFDARLRPLIDPPLAALARRLAGLGVSADALTIVGFAVGMAAAAAIAVEAYGLALALVAANRILDGLDGPLARVRGPTDRGGFLDVTLDFAFYGAIPLAFAVADPDANAPAAAAVLAAFYVNGAAFLAFAALAEKRGLSTSAQGRKSIYYLAGLAEGAETVAVFLLWCAFPAAFPALASAMAVLTAVSAAARIVAAARTLGNGAPPDGG</sequence>
<keyword evidence="3" id="KW-1133">Transmembrane helix</keyword>
<evidence type="ECO:0000313" key="5">
    <source>
        <dbReference type="Proteomes" id="UP000294547"/>
    </source>
</evidence>
<dbReference type="OrthoDB" id="9790577at2"/>
<feature type="transmembrane region" description="Helical" evidence="3">
    <location>
        <begin position="81"/>
        <end position="103"/>
    </location>
</feature>
<proteinExistence type="inferred from homology"/>
<reference evidence="4 5" key="1">
    <citation type="submission" date="2019-03" db="EMBL/GenBank/DDBJ databases">
        <title>Genomic Encyclopedia of Type Strains, Phase IV (KMG-IV): sequencing the most valuable type-strain genomes for metagenomic binning, comparative biology and taxonomic classification.</title>
        <authorList>
            <person name="Goeker M."/>
        </authorList>
    </citation>
    <scope>NUCLEOTIDE SEQUENCE [LARGE SCALE GENOMIC DNA]</scope>
    <source>
        <strain evidence="4 5">DSM 102969</strain>
    </source>
</reference>
<name>A0A4R6R927_9HYPH</name>
<organism evidence="4 5">
    <name type="scientific">Oharaeibacter diazotrophicus</name>
    <dbReference type="NCBI Taxonomy" id="1920512"/>
    <lineage>
        <taxon>Bacteria</taxon>
        <taxon>Pseudomonadati</taxon>
        <taxon>Pseudomonadota</taxon>
        <taxon>Alphaproteobacteria</taxon>
        <taxon>Hyphomicrobiales</taxon>
        <taxon>Pleomorphomonadaceae</taxon>
        <taxon>Oharaeibacter</taxon>
    </lineage>
</organism>
<dbReference type="PROSITE" id="PS00379">
    <property type="entry name" value="CDP_ALCOHOL_P_TRANSF"/>
    <property type="match status" value="1"/>
</dbReference>
<dbReference type="Proteomes" id="UP000294547">
    <property type="component" value="Unassembled WGS sequence"/>
</dbReference>
<keyword evidence="1 2" id="KW-0808">Transferase</keyword>
<gene>
    <name evidence="4" type="ORF">EDD54_3736</name>
</gene>
<dbReference type="AlphaFoldDB" id="A0A4R6R927"/>
<dbReference type="EMBL" id="SNXY01000010">
    <property type="protein sequence ID" value="TDP82469.1"/>
    <property type="molecule type" value="Genomic_DNA"/>
</dbReference>
<feature type="transmembrane region" description="Helical" evidence="3">
    <location>
        <begin position="109"/>
        <end position="132"/>
    </location>
</feature>
<feature type="transmembrane region" description="Helical" evidence="3">
    <location>
        <begin position="148"/>
        <end position="167"/>
    </location>
</feature>
<dbReference type="GO" id="GO:0016020">
    <property type="term" value="C:membrane"/>
    <property type="evidence" value="ECO:0007669"/>
    <property type="project" value="InterPro"/>
</dbReference>
<evidence type="ECO:0000256" key="2">
    <source>
        <dbReference type="RuleBase" id="RU003750"/>
    </source>
</evidence>
<dbReference type="GO" id="GO:0008654">
    <property type="term" value="P:phospholipid biosynthetic process"/>
    <property type="evidence" value="ECO:0007669"/>
    <property type="project" value="InterPro"/>
</dbReference>
<comment type="similarity">
    <text evidence="2">Belongs to the CDP-alcohol phosphatidyltransferase class-I family.</text>
</comment>
<feature type="transmembrane region" description="Helical" evidence="3">
    <location>
        <begin position="173"/>
        <end position="195"/>
    </location>
</feature>
<dbReference type="InterPro" id="IPR043130">
    <property type="entry name" value="CDP-OH_PTrfase_TM_dom"/>
</dbReference>
<comment type="caution">
    <text evidence="4">The sequence shown here is derived from an EMBL/GenBank/DDBJ whole genome shotgun (WGS) entry which is preliminary data.</text>
</comment>
<keyword evidence="3" id="KW-0812">Transmembrane</keyword>
<protein>
    <submittedName>
        <fullName evidence="4">Phosphatidylglycerophosphate synthase</fullName>
    </submittedName>
</protein>
<feature type="transmembrane region" description="Helical" evidence="3">
    <location>
        <begin position="33"/>
        <end position="60"/>
    </location>
</feature>
<evidence type="ECO:0000256" key="3">
    <source>
        <dbReference type="SAM" id="Phobius"/>
    </source>
</evidence>
<keyword evidence="3" id="KW-0472">Membrane</keyword>
<dbReference type="Gene3D" id="1.20.120.1760">
    <property type="match status" value="1"/>
</dbReference>
<dbReference type="InterPro" id="IPR000462">
    <property type="entry name" value="CDP-OH_P_trans"/>
</dbReference>
<accession>A0A4R6R927</accession>
<dbReference type="InterPro" id="IPR048254">
    <property type="entry name" value="CDP_ALCOHOL_P_TRANSF_CS"/>
</dbReference>
<evidence type="ECO:0000256" key="1">
    <source>
        <dbReference type="ARBA" id="ARBA00022679"/>
    </source>
</evidence>